<dbReference type="OrthoDB" id="10628746at2759"/>
<evidence type="ECO:0000313" key="3">
    <source>
        <dbReference type="Proteomes" id="UP000759131"/>
    </source>
</evidence>
<dbReference type="Proteomes" id="UP000759131">
    <property type="component" value="Unassembled WGS sequence"/>
</dbReference>
<sequence length="334" mass="37969">MSYTQQSTCYYNSDCNDGNHQGTSHTVCVNFGCYCEPNYIYNNQTLKCEKYDCNTNSTTKKYCYPNHDINRHCDSHKGCAYDFDNYYTYSYNGFWYWAWIFIIVPIIVCTCIGICVRRRRELARQSHPQFIITQPQYMTANGPPLYDPPPNYFMTTATGVQQQPKCVLSSLIIASIACVEPKVAPTRLGDDQKVQDYCSLTTTCEDNLTVCIDHSCYCGPNYYYNKADDECLYYDCSKSDRSVCPSFHDISRLCVSGQCVCDDETEPDVKNGGKCLPKRSGSGNGGDGISVWAWVWVVIIIPTIIGVSLVWYVRLRRRAKQKANKSTALTVSKH</sequence>
<feature type="transmembrane region" description="Helical" evidence="1">
    <location>
        <begin position="94"/>
        <end position="116"/>
    </location>
</feature>
<dbReference type="EMBL" id="OC862902">
    <property type="protein sequence ID" value="CAD7630622.1"/>
    <property type="molecule type" value="Genomic_DNA"/>
</dbReference>
<dbReference type="EMBL" id="CAJPIZ010008327">
    <property type="protein sequence ID" value="CAG2111052.1"/>
    <property type="molecule type" value="Genomic_DNA"/>
</dbReference>
<evidence type="ECO:0008006" key="4">
    <source>
        <dbReference type="Google" id="ProtNLM"/>
    </source>
</evidence>
<gene>
    <name evidence="2" type="ORF">OSB1V03_LOCUS11034</name>
</gene>
<feature type="transmembrane region" description="Helical" evidence="1">
    <location>
        <begin position="289"/>
        <end position="313"/>
    </location>
</feature>
<protein>
    <recommendedName>
        <fullName evidence="4">EB domain-containing protein</fullName>
    </recommendedName>
</protein>
<keyword evidence="1" id="KW-0812">Transmembrane</keyword>
<evidence type="ECO:0000313" key="2">
    <source>
        <dbReference type="EMBL" id="CAD7630622.1"/>
    </source>
</evidence>
<reference evidence="2" key="1">
    <citation type="submission" date="2020-11" db="EMBL/GenBank/DDBJ databases">
        <authorList>
            <person name="Tran Van P."/>
        </authorList>
    </citation>
    <scope>NUCLEOTIDE SEQUENCE</scope>
</reference>
<accession>A0A7R9KYH6</accession>
<dbReference type="AlphaFoldDB" id="A0A7R9KYH6"/>
<proteinExistence type="predicted"/>
<keyword evidence="1" id="KW-1133">Transmembrane helix</keyword>
<keyword evidence="1" id="KW-0472">Membrane</keyword>
<name>A0A7R9KYH6_9ACAR</name>
<evidence type="ECO:0000256" key="1">
    <source>
        <dbReference type="SAM" id="Phobius"/>
    </source>
</evidence>
<organism evidence="2">
    <name type="scientific">Medioppia subpectinata</name>
    <dbReference type="NCBI Taxonomy" id="1979941"/>
    <lineage>
        <taxon>Eukaryota</taxon>
        <taxon>Metazoa</taxon>
        <taxon>Ecdysozoa</taxon>
        <taxon>Arthropoda</taxon>
        <taxon>Chelicerata</taxon>
        <taxon>Arachnida</taxon>
        <taxon>Acari</taxon>
        <taxon>Acariformes</taxon>
        <taxon>Sarcoptiformes</taxon>
        <taxon>Oribatida</taxon>
        <taxon>Brachypylina</taxon>
        <taxon>Oppioidea</taxon>
        <taxon>Oppiidae</taxon>
        <taxon>Medioppia</taxon>
    </lineage>
</organism>
<keyword evidence="3" id="KW-1185">Reference proteome</keyword>